<gene>
    <name evidence="3" type="ORF">Slati_4207900</name>
</gene>
<dbReference type="InterPro" id="IPR043502">
    <property type="entry name" value="DNA/RNA_pol_sf"/>
</dbReference>
<dbReference type="PANTHER" id="PTHR11439:SF470">
    <property type="entry name" value="CYSTEINE-RICH RLK (RECEPTOR-LIKE PROTEIN KINASE) 8"/>
    <property type="match status" value="1"/>
</dbReference>
<evidence type="ECO:0000259" key="1">
    <source>
        <dbReference type="Pfam" id="PF07727"/>
    </source>
</evidence>
<dbReference type="InterPro" id="IPR013103">
    <property type="entry name" value="RVT_2"/>
</dbReference>
<protein>
    <submittedName>
        <fullName evidence="3">Retrovirus-related Pol polyprotein from transposon RE1</fullName>
    </submittedName>
</protein>
<feature type="domain" description="Retroviral polymerase SH3-like" evidence="2">
    <location>
        <begin position="54"/>
        <end position="89"/>
    </location>
</feature>
<dbReference type="PANTHER" id="PTHR11439">
    <property type="entry name" value="GAG-POL-RELATED RETROTRANSPOSON"/>
    <property type="match status" value="1"/>
</dbReference>
<evidence type="ECO:0000313" key="3">
    <source>
        <dbReference type="EMBL" id="KAL0401780.1"/>
    </source>
</evidence>
<dbReference type="EMBL" id="JACGWN010000015">
    <property type="protein sequence ID" value="KAL0401780.1"/>
    <property type="molecule type" value="Genomic_DNA"/>
</dbReference>
<dbReference type="SUPFAM" id="SSF56672">
    <property type="entry name" value="DNA/RNA polymerases"/>
    <property type="match status" value="1"/>
</dbReference>
<organism evidence="3">
    <name type="scientific">Sesamum latifolium</name>
    <dbReference type="NCBI Taxonomy" id="2727402"/>
    <lineage>
        <taxon>Eukaryota</taxon>
        <taxon>Viridiplantae</taxon>
        <taxon>Streptophyta</taxon>
        <taxon>Embryophyta</taxon>
        <taxon>Tracheophyta</taxon>
        <taxon>Spermatophyta</taxon>
        <taxon>Magnoliopsida</taxon>
        <taxon>eudicotyledons</taxon>
        <taxon>Gunneridae</taxon>
        <taxon>Pentapetalae</taxon>
        <taxon>asterids</taxon>
        <taxon>lamiids</taxon>
        <taxon>Lamiales</taxon>
        <taxon>Pedaliaceae</taxon>
        <taxon>Sesamum</taxon>
    </lineage>
</organism>
<reference evidence="3" key="2">
    <citation type="journal article" date="2024" name="Plant">
        <title>Genomic evolution and insights into agronomic trait innovations of Sesamum species.</title>
        <authorList>
            <person name="Miao H."/>
            <person name="Wang L."/>
            <person name="Qu L."/>
            <person name="Liu H."/>
            <person name="Sun Y."/>
            <person name="Le M."/>
            <person name="Wang Q."/>
            <person name="Wei S."/>
            <person name="Zheng Y."/>
            <person name="Lin W."/>
            <person name="Duan Y."/>
            <person name="Cao H."/>
            <person name="Xiong S."/>
            <person name="Wang X."/>
            <person name="Wei L."/>
            <person name="Li C."/>
            <person name="Ma Q."/>
            <person name="Ju M."/>
            <person name="Zhao R."/>
            <person name="Li G."/>
            <person name="Mu C."/>
            <person name="Tian Q."/>
            <person name="Mei H."/>
            <person name="Zhang T."/>
            <person name="Gao T."/>
            <person name="Zhang H."/>
        </authorList>
    </citation>
    <scope>NUCLEOTIDE SEQUENCE</scope>
    <source>
        <strain evidence="3">KEN1</strain>
    </source>
</reference>
<evidence type="ECO:0000259" key="2">
    <source>
        <dbReference type="Pfam" id="PF25597"/>
    </source>
</evidence>
<dbReference type="InterPro" id="IPR057670">
    <property type="entry name" value="SH3_retrovirus"/>
</dbReference>
<comment type="caution">
    <text evidence="3">The sequence shown here is derived from an EMBL/GenBank/DDBJ whole genome shotgun (WGS) entry which is preliminary data.</text>
</comment>
<feature type="domain" description="Reverse transcriptase Ty1/copia-type" evidence="1">
    <location>
        <begin position="175"/>
        <end position="275"/>
    </location>
</feature>
<reference evidence="3" key="1">
    <citation type="submission" date="2020-06" db="EMBL/GenBank/DDBJ databases">
        <authorList>
            <person name="Li T."/>
            <person name="Hu X."/>
            <person name="Zhang T."/>
            <person name="Song X."/>
            <person name="Zhang H."/>
            <person name="Dai N."/>
            <person name="Sheng W."/>
            <person name="Hou X."/>
            <person name="Wei L."/>
        </authorList>
    </citation>
    <scope>NUCLEOTIDE SEQUENCE</scope>
    <source>
        <strain evidence="3">KEN1</strain>
        <tissue evidence="3">Leaf</tissue>
    </source>
</reference>
<dbReference type="AlphaFoldDB" id="A0AAW2TAK4"/>
<dbReference type="Pfam" id="PF07727">
    <property type="entry name" value="RVT_2"/>
    <property type="match status" value="1"/>
</dbReference>
<dbReference type="Pfam" id="PF25597">
    <property type="entry name" value="SH3_retrovirus"/>
    <property type="match status" value="1"/>
</dbReference>
<sequence>MSQSGLPRDFWADSILTATHIINKLPSSKLYWKSPYELVYNKPPTYDNMKAFGCLCFASNTNPHKSKFDPRAIQCGFIGYIQGQKDYKFSLIVIPNPLDIVNPPIRPQSQKKPLAWLNDFHGHLTSSHHLTSPSSHIDLFAALSTIYEPNHYLQAKGKPEWENSMIEEHTALEKNSTWDIVDLPKGKRAIGCKWMFKVKLKPDGTVDLYKDRLLAKGYNQIEGIDYVDRFSLVAKALLLLVLLGLYIKLTFNAFLHGFLDEDICILPPDGSSIEAGKFLDVEFTIKDLGFAKYFLGLEIIHSTAGLAVSQHKYTRDIMQDTLSEASPLLSFTRPNIAFGAQQLNQYVHQPGQEHMDATLHLVRYLKGNPEQGIFFPCSNLLHLTAFCDADWAGCMDTRRSLTGYCIFLGDALVSWRCKKQTTVARSTAEAEYRSLGTTVCELQWITYLLHDLQIFHPSPIPYKSGFVLPTHVSSKFQLADIFTKQLPVSAFWSFLSKLGLVSSSKSSLRGAVECSRFS</sequence>
<accession>A0AAW2TAK4</accession>
<dbReference type="CDD" id="cd09272">
    <property type="entry name" value="RNase_HI_RT_Ty1"/>
    <property type="match status" value="1"/>
</dbReference>
<proteinExistence type="predicted"/>
<name>A0AAW2TAK4_9LAMI</name>